<evidence type="ECO:0000313" key="3">
    <source>
        <dbReference type="EMBL" id="KAF9494394.1"/>
    </source>
</evidence>
<feature type="signal peptide" evidence="2">
    <location>
        <begin position="1"/>
        <end position="24"/>
    </location>
</feature>
<name>A0A9P6DER8_PLEER</name>
<feature type="region of interest" description="Disordered" evidence="1">
    <location>
        <begin position="170"/>
        <end position="225"/>
    </location>
</feature>
<dbReference type="OrthoDB" id="3064446at2759"/>
<dbReference type="AlphaFoldDB" id="A0A9P6DER8"/>
<dbReference type="Proteomes" id="UP000807025">
    <property type="component" value="Unassembled WGS sequence"/>
</dbReference>
<keyword evidence="4" id="KW-1185">Reference proteome</keyword>
<feature type="chain" id="PRO_5040186294" evidence="2">
    <location>
        <begin position="25"/>
        <end position="225"/>
    </location>
</feature>
<evidence type="ECO:0000256" key="2">
    <source>
        <dbReference type="SAM" id="SignalP"/>
    </source>
</evidence>
<protein>
    <submittedName>
        <fullName evidence="3">Uncharacterized protein</fullName>
    </submittedName>
</protein>
<evidence type="ECO:0000256" key="1">
    <source>
        <dbReference type="SAM" id="MobiDB-lite"/>
    </source>
</evidence>
<sequence length="225" mass="22431">MVYIPKFNAVLVISALTSLMTVSAVPITQPFEGNSNSRTTHLKALGGNISAGARPDSGAKAAPSVDGGVVAAPSTVINGVAPPSSVGLAAAQTSLDASSILSRSTSVAAVATETVTQTLVVTVLSPPLATATSGVIDGVARGSAGGVAEVSNTPTFTSPVPDLPAATRWAATGSKREDTPPPREGVGLRSPRCSSGSSLAPSVVWMECGPMEPQEKKAGRQGGEE</sequence>
<evidence type="ECO:0000313" key="4">
    <source>
        <dbReference type="Proteomes" id="UP000807025"/>
    </source>
</evidence>
<comment type="caution">
    <text evidence="3">The sequence shown here is derived from an EMBL/GenBank/DDBJ whole genome shotgun (WGS) entry which is preliminary data.</text>
</comment>
<proteinExistence type="predicted"/>
<gene>
    <name evidence="3" type="ORF">BDN71DRAFT_1431767</name>
</gene>
<feature type="compositionally biased region" description="Basic and acidic residues" evidence="1">
    <location>
        <begin position="213"/>
        <end position="225"/>
    </location>
</feature>
<accession>A0A9P6DER8</accession>
<keyword evidence="2" id="KW-0732">Signal</keyword>
<dbReference type="EMBL" id="MU154573">
    <property type="protein sequence ID" value="KAF9494394.1"/>
    <property type="molecule type" value="Genomic_DNA"/>
</dbReference>
<reference evidence="3" key="1">
    <citation type="submission" date="2020-11" db="EMBL/GenBank/DDBJ databases">
        <authorList>
            <consortium name="DOE Joint Genome Institute"/>
            <person name="Ahrendt S."/>
            <person name="Riley R."/>
            <person name="Andreopoulos W."/>
            <person name="Labutti K."/>
            <person name="Pangilinan J."/>
            <person name="Ruiz-Duenas F.J."/>
            <person name="Barrasa J.M."/>
            <person name="Sanchez-Garcia M."/>
            <person name="Camarero S."/>
            <person name="Miyauchi S."/>
            <person name="Serrano A."/>
            <person name="Linde D."/>
            <person name="Babiker R."/>
            <person name="Drula E."/>
            <person name="Ayuso-Fernandez I."/>
            <person name="Pacheco R."/>
            <person name="Padilla G."/>
            <person name="Ferreira P."/>
            <person name="Barriuso J."/>
            <person name="Kellner H."/>
            <person name="Castanera R."/>
            <person name="Alfaro M."/>
            <person name="Ramirez L."/>
            <person name="Pisabarro A.G."/>
            <person name="Kuo A."/>
            <person name="Tritt A."/>
            <person name="Lipzen A."/>
            <person name="He G."/>
            <person name="Yan M."/>
            <person name="Ng V."/>
            <person name="Cullen D."/>
            <person name="Martin F."/>
            <person name="Rosso M.-N."/>
            <person name="Henrissat B."/>
            <person name="Hibbett D."/>
            <person name="Martinez A.T."/>
            <person name="Grigoriev I.V."/>
        </authorList>
    </citation>
    <scope>NUCLEOTIDE SEQUENCE</scope>
    <source>
        <strain evidence="3">ATCC 90797</strain>
    </source>
</reference>
<organism evidence="3 4">
    <name type="scientific">Pleurotus eryngii</name>
    <name type="common">Boletus of the steppes</name>
    <dbReference type="NCBI Taxonomy" id="5323"/>
    <lineage>
        <taxon>Eukaryota</taxon>
        <taxon>Fungi</taxon>
        <taxon>Dikarya</taxon>
        <taxon>Basidiomycota</taxon>
        <taxon>Agaricomycotina</taxon>
        <taxon>Agaricomycetes</taxon>
        <taxon>Agaricomycetidae</taxon>
        <taxon>Agaricales</taxon>
        <taxon>Pleurotineae</taxon>
        <taxon>Pleurotaceae</taxon>
        <taxon>Pleurotus</taxon>
    </lineage>
</organism>